<keyword evidence="4" id="KW-0238">DNA-binding</keyword>
<keyword evidence="5" id="KW-0175">Coiled coil</keyword>
<dbReference type="EMBL" id="AAOF01000004">
    <property type="protein sequence ID" value="EAR22160.1"/>
    <property type="molecule type" value="Genomic_DNA"/>
</dbReference>
<dbReference type="InterPro" id="IPR037238">
    <property type="entry name" value="YbiA-like_sf"/>
</dbReference>
<sequence length="710" mass="79700">MSSGQTRTYQRAASVVFLKTNEAFGGLSNMAGGFPLRVNGVRILTSEALYQACRFPHLPDMQRLIIDQRSPMTAKMKSKPHRSNSRGDWFQVRVKIMRWCLRVKLAQNWRKFSELLLETGDRPIVEQSRKDDFWGAKPVDDDTLVGMNVLGRLLMELREEVKTETRETLCFVQPLAIPDFLLGGEPIGVVATRVAEIAREETQADVQVPRGQIDGPAVVQQSLFDEPAVKESPPPAKPGGKERDVRITDLKPYPEYKPTAQAWLGEIPQHWSVLPNRALFNEVKDRGHPDEEMLSVTITKGIVRQKALLEGSSKKDSSNLDKSAYKLVQPRDIAYNKMRAWQGAIGASALRGIISPAYVVMRLRNGDDLPSYIHYLYRTPQFAKEAERWSYGITSDMWSLRPEHFKMIYTPEPPTAEQEAIVRFLDWANGRLERATRAKRKVIALLNEQKQAIIHQAVTRGLDSSVPLKPSGIPWLGHIPRHWEVKRIKYLLREVDERSTTGSEPLLSMRMHHGLVLFAEHFSRPPQAATLVGFKIVHPGQFVVNRMQAGNGVIFASTLTGLVSPDYAVFDPIGDANVDFLGELFRSRKVRAKFRAESKGLGTGTSGFLRLYNDRLGAIHVALPPRAEQGDIVAGLTRELSEVNTTISRLESEIELLREYRTRLVADVVTGKLDVREAAARLPEEAPLESAEDDTALADELETADEVVAL</sequence>
<feature type="coiled-coil region" evidence="5">
    <location>
        <begin position="633"/>
        <end position="660"/>
    </location>
</feature>
<dbReference type="PANTHER" id="PTHR30408:SF12">
    <property type="entry name" value="TYPE I RESTRICTION ENZYME MJAVIII SPECIFICITY SUBUNIT"/>
    <property type="match status" value="1"/>
</dbReference>
<proteinExistence type="predicted"/>
<dbReference type="InterPro" id="IPR012816">
    <property type="entry name" value="NADAR"/>
</dbReference>
<dbReference type="Proteomes" id="UP000003374">
    <property type="component" value="Unassembled WGS sequence"/>
</dbReference>
<evidence type="ECO:0000256" key="1">
    <source>
        <dbReference type="ARBA" id="ARBA00000022"/>
    </source>
</evidence>
<dbReference type="SUPFAM" id="SSF143990">
    <property type="entry name" value="YbiA-like"/>
    <property type="match status" value="1"/>
</dbReference>
<dbReference type="SUPFAM" id="SSF116734">
    <property type="entry name" value="DNA methylase specificity domain"/>
    <property type="match status" value="2"/>
</dbReference>
<dbReference type="STRING" id="314278.NB231_04605"/>
<protein>
    <submittedName>
        <fullName evidence="8">Type I restriction-modification system specificity subunit</fullName>
    </submittedName>
</protein>
<dbReference type="InterPro" id="IPR044946">
    <property type="entry name" value="Restrct_endonuc_typeI_TRD_sf"/>
</dbReference>
<dbReference type="InterPro" id="IPR052021">
    <property type="entry name" value="Type-I_RS_S_subunit"/>
</dbReference>
<dbReference type="GO" id="GO:0003677">
    <property type="term" value="F:DNA binding"/>
    <property type="evidence" value="ECO:0007669"/>
    <property type="project" value="UniProtKB-KW"/>
</dbReference>
<accession>A4BQ05</accession>
<dbReference type="CDD" id="cd16961">
    <property type="entry name" value="RMtype1_S_TRD-CR_like"/>
    <property type="match status" value="1"/>
</dbReference>
<dbReference type="RefSeq" id="WP_005000122.1">
    <property type="nucleotide sequence ID" value="NZ_CH672427.1"/>
</dbReference>
<evidence type="ECO:0000256" key="5">
    <source>
        <dbReference type="SAM" id="Coils"/>
    </source>
</evidence>
<dbReference type="HOGENOM" id="CLU_021095_1_2_6"/>
<feature type="domain" description="NADAR" evidence="7">
    <location>
        <begin position="17"/>
        <end position="161"/>
    </location>
</feature>
<feature type="region of interest" description="Disordered" evidence="6">
    <location>
        <begin position="225"/>
        <end position="245"/>
    </location>
</feature>
<evidence type="ECO:0000256" key="6">
    <source>
        <dbReference type="SAM" id="MobiDB-lite"/>
    </source>
</evidence>
<evidence type="ECO:0000256" key="3">
    <source>
        <dbReference type="ARBA" id="ARBA00022747"/>
    </source>
</evidence>
<dbReference type="CDD" id="cd15457">
    <property type="entry name" value="NADAR"/>
    <property type="match status" value="1"/>
</dbReference>
<dbReference type="PANTHER" id="PTHR30408">
    <property type="entry name" value="TYPE-1 RESTRICTION ENZYME ECOKI SPECIFICITY PROTEIN"/>
    <property type="match status" value="1"/>
</dbReference>
<gene>
    <name evidence="8" type="ORF">NB231_04605</name>
</gene>
<comment type="caution">
    <text evidence="8">The sequence shown here is derived from an EMBL/GenBank/DDBJ whole genome shotgun (WGS) entry which is preliminary data.</text>
</comment>
<comment type="catalytic activity">
    <reaction evidence="2">
        <text>2,5-diamino-6-hydroxy-4-(5-phosphoribosylamino)-pyrimidine + H2O = 2,5,6-triamino-4-hydroxypyrimidine + D-ribose 5-phosphate</text>
        <dbReference type="Rhea" id="RHEA:23436"/>
        <dbReference type="ChEBI" id="CHEBI:15377"/>
        <dbReference type="ChEBI" id="CHEBI:58614"/>
        <dbReference type="ChEBI" id="CHEBI:78346"/>
        <dbReference type="ChEBI" id="CHEBI:137796"/>
    </reaction>
</comment>
<keyword evidence="9" id="KW-1185">Reference proteome</keyword>
<dbReference type="Gene3D" id="3.90.220.20">
    <property type="entry name" value="DNA methylase specificity domains"/>
    <property type="match status" value="2"/>
</dbReference>
<dbReference type="Gene3D" id="1.10.357.40">
    <property type="entry name" value="YbiA-like"/>
    <property type="match status" value="1"/>
</dbReference>
<dbReference type="eggNOG" id="COG0732">
    <property type="taxonomic scope" value="Bacteria"/>
</dbReference>
<dbReference type="AlphaFoldDB" id="A4BQ05"/>
<dbReference type="GO" id="GO:0009307">
    <property type="term" value="P:DNA restriction-modification system"/>
    <property type="evidence" value="ECO:0007669"/>
    <property type="project" value="UniProtKB-KW"/>
</dbReference>
<evidence type="ECO:0000313" key="8">
    <source>
        <dbReference type="EMBL" id="EAR22160.1"/>
    </source>
</evidence>
<evidence type="ECO:0000259" key="7">
    <source>
        <dbReference type="Pfam" id="PF08719"/>
    </source>
</evidence>
<keyword evidence="3" id="KW-0680">Restriction system</keyword>
<dbReference type="eggNOG" id="COG3236">
    <property type="taxonomic scope" value="Bacteria"/>
</dbReference>
<organism evidence="8 9">
    <name type="scientific">Nitrococcus mobilis Nb-231</name>
    <dbReference type="NCBI Taxonomy" id="314278"/>
    <lineage>
        <taxon>Bacteria</taxon>
        <taxon>Pseudomonadati</taxon>
        <taxon>Pseudomonadota</taxon>
        <taxon>Gammaproteobacteria</taxon>
        <taxon>Chromatiales</taxon>
        <taxon>Ectothiorhodospiraceae</taxon>
        <taxon>Nitrococcus</taxon>
    </lineage>
</organism>
<comment type="catalytic activity">
    <reaction evidence="1">
        <text>5-amino-6-(5-phospho-D-ribosylamino)uracil + H2O = 5,6-diaminouracil + D-ribose 5-phosphate</text>
        <dbReference type="Rhea" id="RHEA:55020"/>
        <dbReference type="ChEBI" id="CHEBI:15377"/>
        <dbReference type="ChEBI" id="CHEBI:46252"/>
        <dbReference type="ChEBI" id="CHEBI:58453"/>
        <dbReference type="ChEBI" id="CHEBI:78346"/>
    </reaction>
</comment>
<name>A4BQ05_9GAMM</name>
<evidence type="ECO:0000256" key="2">
    <source>
        <dbReference type="ARBA" id="ARBA00000751"/>
    </source>
</evidence>
<dbReference type="Pfam" id="PF08719">
    <property type="entry name" value="NADAR"/>
    <property type="match status" value="1"/>
</dbReference>
<evidence type="ECO:0000256" key="4">
    <source>
        <dbReference type="ARBA" id="ARBA00023125"/>
    </source>
</evidence>
<evidence type="ECO:0000313" key="9">
    <source>
        <dbReference type="Proteomes" id="UP000003374"/>
    </source>
</evidence>
<reference evidence="8 9" key="1">
    <citation type="submission" date="2006-02" db="EMBL/GenBank/DDBJ databases">
        <authorList>
            <person name="Waterbury J."/>
            <person name="Ferriera S."/>
            <person name="Johnson J."/>
            <person name="Kravitz S."/>
            <person name="Halpern A."/>
            <person name="Remington K."/>
            <person name="Beeson K."/>
            <person name="Tran B."/>
            <person name="Rogers Y.-H."/>
            <person name="Friedman R."/>
            <person name="Venter J.C."/>
        </authorList>
    </citation>
    <scope>NUCLEOTIDE SEQUENCE [LARGE SCALE GENOMIC DNA]</scope>
    <source>
        <strain evidence="8 9">Nb-231</strain>
    </source>
</reference>